<organism evidence="3 4">
    <name type="scientific">Arenibacter certesii</name>
    <dbReference type="NCBI Taxonomy" id="228955"/>
    <lineage>
        <taxon>Bacteria</taxon>
        <taxon>Pseudomonadati</taxon>
        <taxon>Bacteroidota</taxon>
        <taxon>Flavobacteriia</taxon>
        <taxon>Flavobacteriales</taxon>
        <taxon>Flavobacteriaceae</taxon>
        <taxon>Arenibacter</taxon>
    </lineage>
</organism>
<dbReference type="Pfam" id="PF00072">
    <property type="entry name" value="Response_reg"/>
    <property type="match status" value="1"/>
</dbReference>
<feature type="modified residue" description="4-aspartylphosphate" evidence="1">
    <location>
        <position position="59"/>
    </location>
</feature>
<dbReference type="PROSITE" id="PS50110">
    <property type="entry name" value="RESPONSE_REGULATORY"/>
    <property type="match status" value="1"/>
</dbReference>
<dbReference type="GO" id="GO:0000160">
    <property type="term" value="P:phosphorelay signal transduction system"/>
    <property type="evidence" value="ECO:0007669"/>
    <property type="project" value="InterPro"/>
</dbReference>
<evidence type="ECO:0000313" key="4">
    <source>
        <dbReference type="Proteomes" id="UP000634668"/>
    </source>
</evidence>
<accession>A0A918J3P7</accession>
<name>A0A918J3P7_9FLAO</name>
<dbReference type="InterPro" id="IPR011006">
    <property type="entry name" value="CheY-like_superfamily"/>
</dbReference>
<dbReference type="SMART" id="SM00448">
    <property type="entry name" value="REC"/>
    <property type="match status" value="1"/>
</dbReference>
<dbReference type="InterPro" id="IPR052893">
    <property type="entry name" value="TCS_response_regulator"/>
</dbReference>
<keyword evidence="4" id="KW-1185">Reference proteome</keyword>
<reference evidence="3" key="1">
    <citation type="journal article" date="2014" name="Int. J. Syst. Evol. Microbiol.">
        <title>Complete genome sequence of Corynebacterium casei LMG S-19264T (=DSM 44701T), isolated from a smear-ripened cheese.</title>
        <authorList>
            <consortium name="US DOE Joint Genome Institute (JGI-PGF)"/>
            <person name="Walter F."/>
            <person name="Albersmeier A."/>
            <person name="Kalinowski J."/>
            <person name="Ruckert C."/>
        </authorList>
    </citation>
    <scope>NUCLEOTIDE SEQUENCE</scope>
    <source>
        <strain evidence="3">KCTC 12113</strain>
    </source>
</reference>
<dbReference type="SUPFAM" id="SSF52172">
    <property type="entry name" value="CheY-like"/>
    <property type="match status" value="1"/>
</dbReference>
<dbReference type="AlphaFoldDB" id="A0A918J3P7"/>
<proteinExistence type="predicted"/>
<evidence type="ECO:0000256" key="1">
    <source>
        <dbReference type="PROSITE-ProRule" id="PRU00169"/>
    </source>
</evidence>
<dbReference type="PANTHER" id="PTHR44520">
    <property type="entry name" value="RESPONSE REGULATOR RCP1-RELATED"/>
    <property type="match status" value="1"/>
</dbReference>
<dbReference type="Proteomes" id="UP000634668">
    <property type="component" value="Unassembled WGS sequence"/>
</dbReference>
<dbReference type="RefSeq" id="WP_026814174.1">
    <property type="nucleotide sequence ID" value="NZ_BMWP01000020.1"/>
</dbReference>
<dbReference type="InterPro" id="IPR001789">
    <property type="entry name" value="Sig_transdc_resp-reg_receiver"/>
</dbReference>
<protein>
    <submittedName>
        <fullName evidence="3">Response regulator</fullName>
    </submittedName>
</protein>
<keyword evidence="1" id="KW-0597">Phosphoprotein</keyword>
<dbReference type="PANTHER" id="PTHR44520:SF2">
    <property type="entry name" value="RESPONSE REGULATOR RCP1"/>
    <property type="match status" value="1"/>
</dbReference>
<sequence>MNKNYIFLADDDEDDRMLFSEALNEQRPDSIILTFDNGVDLMASLLDRNQKLPDIIFLDLNMPLMNGEECLADIRREPSLAAIPVVIYSTYLDPKMVDAVKDGGANKYLKKPKSFPQLKESLEKAINSVLEEKYGVDSEFIVRY</sequence>
<dbReference type="EMBL" id="BMWP01000020">
    <property type="protein sequence ID" value="GGW41449.1"/>
    <property type="molecule type" value="Genomic_DNA"/>
</dbReference>
<feature type="domain" description="Response regulatory" evidence="2">
    <location>
        <begin position="5"/>
        <end position="126"/>
    </location>
</feature>
<dbReference type="Gene3D" id="3.40.50.2300">
    <property type="match status" value="1"/>
</dbReference>
<reference evidence="3" key="2">
    <citation type="submission" date="2020-09" db="EMBL/GenBank/DDBJ databases">
        <authorList>
            <person name="Sun Q."/>
            <person name="Kim S."/>
        </authorList>
    </citation>
    <scope>NUCLEOTIDE SEQUENCE</scope>
    <source>
        <strain evidence="3">KCTC 12113</strain>
    </source>
</reference>
<evidence type="ECO:0000259" key="2">
    <source>
        <dbReference type="PROSITE" id="PS50110"/>
    </source>
</evidence>
<evidence type="ECO:0000313" key="3">
    <source>
        <dbReference type="EMBL" id="GGW41449.1"/>
    </source>
</evidence>
<gene>
    <name evidence="3" type="ORF">GCM10007383_27770</name>
</gene>
<comment type="caution">
    <text evidence="3">The sequence shown here is derived from an EMBL/GenBank/DDBJ whole genome shotgun (WGS) entry which is preliminary data.</text>
</comment>